<proteinExistence type="predicted"/>
<dbReference type="Gene3D" id="3.40.50.300">
    <property type="entry name" value="P-loop containing nucleotide triphosphate hydrolases"/>
    <property type="match status" value="1"/>
</dbReference>
<feature type="region of interest" description="Disordered" evidence="1">
    <location>
        <begin position="1"/>
        <end position="104"/>
    </location>
</feature>
<organism evidence="3">
    <name type="scientific">Streptomyces sp. 14R-10</name>
    <dbReference type="NCBI Taxonomy" id="1442159"/>
    <lineage>
        <taxon>Bacteria</taxon>
        <taxon>Bacillati</taxon>
        <taxon>Actinomycetota</taxon>
        <taxon>Actinomycetes</taxon>
        <taxon>Kitasatosporales</taxon>
        <taxon>Streptomycetaceae</taxon>
        <taxon>Streptomyces</taxon>
    </lineage>
</organism>
<dbReference type="SUPFAM" id="SSF52540">
    <property type="entry name" value="P-loop containing nucleoside triphosphate hydrolases"/>
    <property type="match status" value="1"/>
</dbReference>
<dbReference type="AlphaFoldDB" id="W0FY08"/>
<evidence type="ECO:0000313" key="3">
    <source>
        <dbReference type="EMBL" id="AHF46187.1"/>
    </source>
</evidence>
<feature type="domain" description="CobQ/CobB/MinD/ParA nucleotide binding" evidence="2">
    <location>
        <begin position="111"/>
        <end position="301"/>
    </location>
</feature>
<dbReference type="EMBL" id="KF501372">
    <property type="protein sequence ID" value="AHF46187.1"/>
    <property type="molecule type" value="Genomic_DNA"/>
</dbReference>
<protein>
    <submittedName>
        <fullName evidence="3">Putative partitioning protein parA</fullName>
    </submittedName>
</protein>
<name>W0FY08_9ACTN</name>
<geneLocation type="plasmid" evidence="3">
    <name>pZL1</name>
</geneLocation>
<gene>
    <name evidence="3" type="ORF">pZL1.22</name>
</gene>
<sequence>MRTPRAAMRARLVPAVPDERGTERGRVARRATRRHRASCPTSTTSAGRRSRGGPHRYARPGSTRCPPPARDGHRQAHHRVPHARKIMTTPIPQPSGPPDSELKPRKKGRVIAVGALKGGTGKTRLAKLIALFLAVILGRKVVMFDADSTSQTTSKWPVKAAMRGYFPWPFEVIRHPFDSLDKEIDAVLARGDVDDVVVDVGGGNYDCFLAAVRRVNILLIPLCPDEGDTEQAPQTRQAVLMGAALNTTGEPLSMLFVLSRCENSNDPVDARTRLLEEDQEGGPYPLLETEIPSLVAYKRAYGRIPGPATEGFEDREMTAKDAERPRWKDLKNFIPLLVEAEIITRQQALGTGLIIERELEKVSL</sequence>
<keyword evidence="3" id="KW-0614">Plasmid</keyword>
<feature type="compositionally biased region" description="Basic residues" evidence="1">
    <location>
        <begin position="27"/>
        <end position="37"/>
    </location>
</feature>
<dbReference type="InterPro" id="IPR050678">
    <property type="entry name" value="DNA_Partitioning_ATPase"/>
</dbReference>
<dbReference type="PANTHER" id="PTHR13696">
    <property type="entry name" value="P-LOOP CONTAINING NUCLEOSIDE TRIPHOSPHATE HYDROLASE"/>
    <property type="match status" value="1"/>
</dbReference>
<evidence type="ECO:0000259" key="2">
    <source>
        <dbReference type="Pfam" id="PF01656"/>
    </source>
</evidence>
<dbReference type="Pfam" id="PF01656">
    <property type="entry name" value="CbiA"/>
    <property type="match status" value="1"/>
</dbReference>
<evidence type="ECO:0000256" key="1">
    <source>
        <dbReference type="SAM" id="MobiDB-lite"/>
    </source>
</evidence>
<reference evidence="3" key="1">
    <citation type="submission" date="2013-08" db="EMBL/GenBank/DDBJ databases">
        <title>Two distinct conjugal transfer systems on Streptomyces plasmid pZL1.</title>
        <authorList>
            <person name="Zhao L."/>
            <person name="Zhong L."/>
            <person name="Qin Z."/>
        </authorList>
    </citation>
    <scope>NUCLEOTIDE SEQUENCE</scope>
    <source>
        <strain evidence="3">14R-10</strain>
        <plasmid evidence="3">pZL1</plasmid>
    </source>
</reference>
<feature type="compositionally biased region" description="Basic residues" evidence="1">
    <location>
        <begin position="75"/>
        <end position="85"/>
    </location>
</feature>
<feature type="compositionally biased region" description="Basic and acidic residues" evidence="1">
    <location>
        <begin position="17"/>
        <end position="26"/>
    </location>
</feature>
<dbReference type="InterPro" id="IPR027417">
    <property type="entry name" value="P-loop_NTPase"/>
</dbReference>
<dbReference type="InterPro" id="IPR002586">
    <property type="entry name" value="CobQ/CobB/MinD/ParA_Nub-bd_dom"/>
</dbReference>
<dbReference type="PANTHER" id="PTHR13696:SF96">
    <property type="entry name" value="COBQ_COBB_MIND_PARA NUCLEOTIDE BINDING DOMAIN-CONTAINING PROTEIN"/>
    <property type="match status" value="1"/>
</dbReference>
<accession>W0FY08</accession>
<feature type="compositionally biased region" description="Basic residues" evidence="1">
    <location>
        <begin position="48"/>
        <end position="58"/>
    </location>
</feature>